<evidence type="ECO:0000313" key="3">
    <source>
        <dbReference type="Proteomes" id="UP000199518"/>
    </source>
</evidence>
<dbReference type="PROSITE" id="PS00409">
    <property type="entry name" value="PROKAR_NTER_METHYL"/>
    <property type="match status" value="1"/>
</dbReference>
<dbReference type="SUPFAM" id="SSF54523">
    <property type="entry name" value="Pili subunits"/>
    <property type="match status" value="1"/>
</dbReference>
<dbReference type="OrthoDB" id="254858at2"/>
<sequence length="347" mass="37634">MPQVSRKHSVRRGFTLIELLVVIAIIALLLSLLLPATQMARESARRAGCRNNLKQIGLALHNYHDLYNRFPIGYIDTHPSTDPVQDGGWAWDSMILAQLDQAPLFQKLNFSYHPFGTTGLSSDPLGQNNAAVKQMLRVFACPSDLKPDTDAINEGQIGGTDELATTSYVAMGGTYHGAPCELNPTGVTLPPRNNGMFVVNQSRSVSKVKDGLSNTLAIGEAAWWPKEMNTAGLYHPGTQYQYGSIHGNGGARCTFSLNYSGVFNHMRFAKSKLNTPLVSGNRPRAFHSHHAGGAHFLLGDGSVRFINDSIESLESAGNGETDEVTNSSMGLYQRLAAIEDGEAVGEF</sequence>
<accession>A0A1I3J4T0</accession>
<dbReference type="PANTHER" id="PTHR30093">
    <property type="entry name" value="GENERAL SECRETION PATHWAY PROTEIN G"/>
    <property type="match status" value="1"/>
</dbReference>
<dbReference type="Pfam" id="PF07596">
    <property type="entry name" value="SBP_bac_10"/>
    <property type="match status" value="1"/>
</dbReference>
<dbReference type="PANTHER" id="PTHR30093:SF2">
    <property type="entry name" value="TYPE II SECRETION SYSTEM PROTEIN H"/>
    <property type="match status" value="1"/>
</dbReference>
<dbReference type="RefSeq" id="WP_092051396.1">
    <property type="nucleotide sequence ID" value="NZ_FOQD01000010.1"/>
</dbReference>
<organism evidence="2 3">
    <name type="scientific">Planctomicrobium piriforme</name>
    <dbReference type="NCBI Taxonomy" id="1576369"/>
    <lineage>
        <taxon>Bacteria</taxon>
        <taxon>Pseudomonadati</taxon>
        <taxon>Planctomycetota</taxon>
        <taxon>Planctomycetia</taxon>
        <taxon>Planctomycetales</taxon>
        <taxon>Planctomycetaceae</taxon>
        <taxon>Planctomicrobium</taxon>
    </lineage>
</organism>
<protein>
    <submittedName>
        <fullName evidence="2">Prepilin-type N-terminal cleavage/methylation domain-containing protein</fullName>
    </submittedName>
</protein>
<dbReference type="InterPro" id="IPR011453">
    <property type="entry name" value="DUF1559"/>
</dbReference>
<dbReference type="NCBIfam" id="TIGR02532">
    <property type="entry name" value="IV_pilin_GFxxxE"/>
    <property type="match status" value="1"/>
</dbReference>
<dbReference type="Proteomes" id="UP000199518">
    <property type="component" value="Unassembled WGS sequence"/>
</dbReference>
<dbReference type="InterPro" id="IPR012902">
    <property type="entry name" value="N_methyl_site"/>
</dbReference>
<evidence type="ECO:0000259" key="1">
    <source>
        <dbReference type="Pfam" id="PF07596"/>
    </source>
</evidence>
<dbReference type="AlphaFoldDB" id="A0A1I3J4T0"/>
<dbReference type="InterPro" id="IPR027558">
    <property type="entry name" value="Pre_pil_HX9DG_C"/>
</dbReference>
<dbReference type="Gene3D" id="3.30.700.10">
    <property type="entry name" value="Glycoprotein, Type 4 Pilin"/>
    <property type="match status" value="1"/>
</dbReference>
<gene>
    <name evidence="2" type="ORF">SAMN05421753_11050</name>
</gene>
<feature type="domain" description="DUF1559" evidence="1">
    <location>
        <begin position="38"/>
        <end position="311"/>
    </location>
</feature>
<name>A0A1I3J4T0_9PLAN</name>
<keyword evidence="3" id="KW-1185">Reference proteome</keyword>
<dbReference type="NCBIfam" id="TIGR04294">
    <property type="entry name" value="pre_pil_HX9DG"/>
    <property type="match status" value="1"/>
</dbReference>
<dbReference type="EMBL" id="FOQD01000010">
    <property type="protein sequence ID" value="SFI54925.1"/>
    <property type="molecule type" value="Genomic_DNA"/>
</dbReference>
<dbReference type="Pfam" id="PF07963">
    <property type="entry name" value="N_methyl"/>
    <property type="match status" value="1"/>
</dbReference>
<reference evidence="3" key="1">
    <citation type="submission" date="2016-10" db="EMBL/GenBank/DDBJ databases">
        <authorList>
            <person name="Varghese N."/>
            <person name="Submissions S."/>
        </authorList>
    </citation>
    <scope>NUCLEOTIDE SEQUENCE [LARGE SCALE GENOMIC DNA]</scope>
    <source>
        <strain evidence="3">DSM 26348</strain>
    </source>
</reference>
<dbReference type="InterPro" id="IPR045584">
    <property type="entry name" value="Pilin-like"/>
</dbReference>
<evidence type="ECO:0000313" key="2">
    <source>
        <dbReference type="EMBL" id="SFI54925.1"/>
    </source>
</evidence>
<dbReference type="STRING" id="1576369.SAMN05421753_11050"/>
<proteinExistence type="predicted"/>